<reference evidence="2 3" key="1">
    <citation type="submission" date="2019-11" db="EMBL/GenBank/DDBJ databases">
        <authorList>
            <person name="Holert J."/>
        </authorList>
    </citation>
    <scope>NUCLEOTIDE SEQUENCE [LARGE SCALE GENOMIC DNA]</scope>
    <source>
        <strain evidence="2">SB11_3</strain>
    </source>
</reference>
<organism evidence="2 3">
    <name type="scientific">BD1-7 clade bacterium</name>
    <dbReference type="NCBI Taxonomy" id="2029982"/>
    <lineage>
        <taxon>Bacteria</taxon>
        <taxon>Pseudomonadati</taxon>
        <taxon>Pseudomonadota</taxon>
        <taxon>Gammaproteobacteria</taxon>
        <taxon>Cellvibrionales</taxon>
        <taxon>Spongiibacteraceae</taxon>
        <taxon>BD1-7 clade</taxon>
    </lineage>
</organism>
<dbReference type="EMBL" id="CACSIO010000005">
    <property type="protein sequence ID" value="CAA0098896.1"/>
    <property type="molecule type" value="Genomic_DNA"/>
</dbReference>
<feature type="compositionally biased region" description="Polar residues" evidence="1">
    <location>
        <begin position="1"/>
        <end position="16"/>
    </location>
</feature>
<protein>
    <submittedName>
        <fullName evidence="2">Uncharacterized protein</fullName>
    </submittedName>
</protein>
<feature type="region of interest" description="Disordered" evidence="1">
    <location>
        <begin position="1"/>
        <end position="24"/>
    </location>
</feature>
<evidence type="ECO:0000256" key="1">
    <source>
        <dbReference type="SAM" id="MobiDB-lite"/>
    </source>
</evidence>
<evidence type="ECO:0000313" key="3">
    <source>
        <dbReference type="Proteomes" id="UP000441399"/>
    </source>
</evidence>
<dbReference type="AlphaFoldDB" id="A0A5S9P642"/>
<dbReference type="Proteomes" id="UP000441399">
    <property type="component" value="Unassembled WGS sequence"/>
</dbReference>
<accession>A0A5S9P642</accession>
<keyword evidence="3" id="KW-1185">Reference proteome</keyword>
<gene>
    <name evidence="2" type="ORF">OPDIPICF_04209</name>
</gene>
<name>A0A5S9P642_9GAMM</name>
<feature type="region of interest" description="Disordered" evidence="1">
    <location>
        <begin position="35"/>
        <end position="54"/>
    </location>
</feature>
<sequence length="54" mass="5969">MNNTTTQLQKATAQPTNKKHWHPPKITELEHCRTHGAKDNDPAETTFVSTAGPS</sequence>
<evidence type="ECO:0000313" key="2">
    <source>
        <dbReference type="EMBL" id="CAA0098896.1"/>
    </source>
</evidence>
<proteinExistence type="predicted"/>